<feature type="coiled-coil region" evidence="11">
    <location>
        <begin position="74"/>
        <end position="101"/>
    </location>
</feature>
<dbReference type="Gene3D" id="3.30.500.10">
    <property type="entry name" value="MHC class I-like antigen recognition-like"/>
    <property type="match status" value="2"/>
</dbReference>
<dbReference type="InterPro" id="IPR003006">
    <property type="entry name" value="Ig/MHC_CS"/>
</dbReference>
<dbReference type="PANTHER" id="PTHR16675">
    <property type="entry name" value="MHC CLASS I-RELATED"/>
    <property type="match status" value="1"/>
</dbReference>
<evidence type="ECO:0000256" key="3">
    <source>
        <dbReference type="ARBA" id="ARBA00022475"/>
    </source>
</evidence>
<dbReference type="InterPro" id="IPR037055">
    <property type="entry name" value="MHC_I-like_Ag-recog_sf"/>
</dbReference>
<feature type="domain" description="Ig-like" evidence="12">
    <location>
        <begin position="541"/>
        <end position="630"/>
    </location>
</feature>
<dbReference type="Pfam" id="PF00129">
    <property type="entry name" value="MHC_I"/>
    <property type="match status" value="2"/>
</dbReference>
<evidence type="ECO:0000256" key="5">
    <source>
        <dbReference type="ARBA" id="ARBA00022692"/>
    </source>
</evidence>
<evidence type="ECO:0000256" key="7">
    <source>
        <dbReference type="ARBA" id="ARBA00022989"/>
    </source>
</evidence>
<evidence type="ECO:0000256" key="4">
    <source>
        <dbReference type="ARBA" id="ARBA00022622"/>
    </source>
</evidence>
<keyword evidence="10" id="KW-0325">Glycoprotein</keyword>
<dbReference type="SUPFAM" id="SSF48726">
    <property type="entry name" value="Immunoglobulin"/>
    <property type="match status" value="2"/>
</dbReference>
<dbReference type="GO" id="GO:0006955">
    <property type="term" value="P:immune response"/>
    <property type="evidence" value="ECO:0007669"/>
    <property type="project" value="TreeGrafter"/>
</dbReference>
<dbReference type="InterPro" id="IPR011162">
    <property type="entry name" value="MHC_I/II-like_Ag-recog"/>
</dbReference>
<gene>
    <name evidence="13" type="ORF">MONAX_5E036369</name>
</gene>
<dbReference type="InterPro" id="IPR050208">
    <property type="entry name" value="MHC_class-I_related"/>
</dbReference>
<dbReference type="InterPro" id="IPR007110">
    <property type="entry name" value="Ig-like_dom"/>
</dbReference>
<dbReference type="InterPro" id="IPR036179">
    <property type="entry name" value="Ig-like_dom_sf"/>
</dbReference>
<keyword evidence="8" id="KW-0472">Membrane</keyword>
<keyword evidence="7" id="KW-1133">Transmembrane helix</keyword>
<dbReference type="InterPro" id="IPR011161">
    <property type="entry name" value="MHC_I-like_Ag-recog"/>
</dbReference>
<reference evidence="13" key="1">
    <citation type="submission" date="2019-04" db="EMBL/GenBank/DDBJ databases">
        <authorList>
            <person name="Alioto T."/>
            <person name="Alioto T."/>
        </authorList>
    </citation>
    <scope>NUCLEOTIDE SEQUENCE [LARGE SCALE GENOMIC DNA]</scope>
</reference>
<evidence type="ECO:0000256" key="9">
    <source>
        <dbReference type="ARBA" id="ARBA00023157"/>
    </source>
</evidence>
<proteinExistence type="predicted"/>
<dbReference type="PROSITE" id="PS50835">
    <property type="entry name" value="IG_LIKE"/>
    <property type="match status" value="2"/>
</dbReference>
<dbReference type="InterPro" id="IPR003597">
    <property type="entry name" value="Ig_C1-set"/>
</dbReference>
<keyword evidence="3" id="KW-1003">Cell membrane</keyword>
<keyword evidence="4" id="KW-0449">Lipoprotein</keyword>
<dbReference type="GO" id="GO:0009897">
    <property type="term" value="C:external side of plasma membrane"/>
    <property type="evidence" value="ECO:0007669"/>
    <property type="project" value="TreeGrafter"/>
</dbReference>
<name>A0A5E4CYQ1_MARMO</name>
<dbReference type="PANTHER" id="PTHR16675:SF154">
    <property type="entry name" value="MHC CLASS I POLYPEPTIDE-RELATED SEQUENCE A-RELATED"/>
    <property type="match status" value="1"/>
</dbReference>
<keyword evidence="5" id="KW-0812">Transmembrane</keyword>
<dbReference type="AlphaFoldDB" id="A0A5E4CYQ1"/>
<dbReference type="PROSITE" id="PS00290">
    <property type="entry name" value="IG_MHC"/>
    <property type="match status" value="1"/>
</dbReference>
<keyword evidence="9" id="KW-1015">Disulfide bond</keyword>
<comment type="subcellular location">
    <subcellularLocation>
        <location evidence="2">Cell membrane</location>
        <topology evidence="2">Lipid-anchor</topology>
        <topology evidence="2">GPI-anchor</topology>
    </subcellularLocation>
    <subcellularLocation>
        <location evidence="1">Membrane</location>
        <topology evidence="1">Single-pass type I membrane protein</topology>
    </subcellularLocation>
</comment>
<evidence type="ECO:0000256" key="6">
    <source>
        <dbReference type="ARBA" id="ARBA00022729"/>
    </source>
</evidence>
<evidence type="ECO:0000313" key="14">
    <source>
        <dbReference type="Proteomes" id="UP000335636"/>
    </source>
</evidence>
<dbReference type="Proteomes" id="UP000335636">
    <property type="component" value="Unassembled WGS sequence"/>
</dbReference>
<keyword evidence="11" id="KW-0175">Coiled coil</keyword>
<protein>
    <recommendedName>
        <fullName evidence="12">Ig-like domain-containing protein</fullName>
    </recommendedName>
</protein>
<evidence type="ECO:0000256" key="8">
    <source>
        <dbReference type="ARBA" id="ARBA00023136"/>
    </source>
</evidence>
<keyword evidence="6" id="KW-0732">Signal</keyword>
<dbReference type="FunFam" id="2.60.40.10:FF:000204">
    <property type="entry name" value="Major histocompatibility complex, class I-related protein"/>
    <property type="match status" value="2"/>
</dbReference>
<keyword evidence="4" id="KW-0336">GPI-anchor</keyword>
<dbReference type="FunFam" id="3.30.500.10:FF:000003">
    <property type="entry name" value="IgG receptor FcRn large subunit p51"/>
    <property type="match status" value="2"/>
</dbReference>
<dbReference type="SMART" id="SM00407">
    <property type="entry name" value="IGc1"/>
    <property type="match status" value="2"/>
</dbReference>
<feature type="domain" description="Ig-like" evidence="12">
    <location>
        <begin position="202"/>
        <end position="302"/>
    </location>
</feature>
<dbReference type="SUPFAM" id="SSF54452">
    <property type="entry name" value="MHC antigen-recognition domain"/>
    <property type="match status" value="2"/>
</dbReference>
<organism evidence="13 14">
    <name type="scientific">Marmota monax</name>
    <name type="common">Woodchuck</name>
    <dbReference type="NCBI Taxonomy" id="9995"/>
    <lineage>
        <taxon>Eukaryota</taxon>
        <taxon>Metazoa</taxon>
        <taxon>Chordata</taxon>
        <taxon>Craniata</taxon>
        <taxon>Vertebrata</taxon>
        <taxon>Euteleostomi</taxon>
        <taxon>Mammalia</taxon>
        <taxon>Eutheria</taxon>
        <taxon>Euarchontoglires</taxon>
        <taxon>Glires</taxon>
        <taxon>Rodentia</taxon>
        <taxon>Sciuromorpha</taxon>
        <taxon>Sciuridae</taxon>
        <taxon>Xerinae</taxon>
        <taxon>Marmotini</taxon>
        <taxon>Marmota</taxon>
    </lineage>
</organism>
<evidence type="ECO:0000313" key="13">
    <source>
        <dbReference type="EMBL" id="VTJ86935.1"/>
    </source>
</evidence>
<comment type="caution">
    <text evidence="13">The sequence shown here is derived from an EMBL/GenBank/DDBJ whole genome shotgun (WGS) entry which is preliminary data.</text>
</comment>
<dbReference type="InterPro" id="IPR013783">
    <property type="entry name" value="Ig-like_fold"/>
</dbReference>
<dbReference type="Gene3D" id="2.60.40.10">
    <property type="entry name" value="Immunoglobulins"/>
    <property type="match status" value="2"/>
</dbReference>
<dbReference type="GO" id="GO:0005615">
    <property type="term" value="C:extracellular space"/>
    <property type="evidence" value="ECO:0007669"/>
    <property type="project" value="TreeGrafter"/>
</dbReference>
<sequence length="675" mass="75955">MRSCFQEEVSSVASSSTGNHSLHYNLTVRSQGGLVQSRSFADGYWDHQLFLHYDSDSKESPKPQGPWAEKPLGNERWNIEIQELKEHIKKAKATLADINAQQEQRGGSHSLQEIWGCKIEEDNCTRSFWMIYYDGEPFLSYHPETRSLRVEPSSAQTLAMEVKNSWDEDGIQSKDIWAQVQGELCGKLRTYQVSWKGSSLSPGASAQETLLSPTVNMTCGETSEDTINVTCWACGFYPQNISVTWLQDAELLSQDTQDSVDVFPYGNGTYQTWLSTRIPQGQEQRFSCHVVHIGKNTTVPVSCGVGLWKGWPIFLSVAVLIMTVMIPVCVYCCKKSKTPSAAEASGTHSLHYNLTVRFQGGSVQSRFFADCYWDHQLFLHYDNHDKESAKPQELWAEKPLGTENWDTEIWELIEHGQNLKATLAEINAQQEQKGGSHSLQETWGCKIEEDNHTRGFWNFHYDGEPFLSYHPETRSWKVEPSSAQTLAMEVKNSWDADGIQSKVYQAHVQGELCGRFRRYQVSWKGSSLSCGASAQGNLLSPAVNVTCGEALEDTINMTCWAFGFYPQNISVTWLQDGEPQSQDTQQSWGVFPYVNGTYQTWVSIRIPQGQEQRFCCYVGYRGNNSTGLVSCGEPGHSCRSFQPGESVTPGGERGEALRLWYPECNKPAFKDCTAA</sequence>
<accession>A0A5E4CYQ1</accession>
<evidence type="ECO:0000256" key="1">
    <source>
        <dbReference type="ARBA" id="ARBA00004479"/>
    </source>
</evidence>
<evidence type="ECO:0000259" key="12">
    <source>
        <dbReference type="PROSITE" id="PS50835"/>
    </source>
</evidence>
<evidence type="ECO:0000256" key="11">
    <source>
        <dbReference type="SAM" id="Coils"/>
    </source>
</evidence>
<dbReference type="Pfam" id="PF07654">
    <property type="entry name" value="C1-set"/>
    <property type="match status" value="2"/>
</dbReference>
<dbReference type="EMBL" id="CABDUW010002468">
    <property type="protein sequence ID" value="VTJ86935.1"/>
    <property type="molecule type" value="Genomic_DNA"/>
</dbReference>
<evidence type="ECO:0000256" key="2">
    <source>
        <dbReference type="ARBA" id="ARBA00004609"/>
    </source>
</evidence>
<evidence type="ECO:0000256" key="10">
    <source>
        <dbReference type="ARBA" id="ARBA00023180"/>
    </source>
</evidence>
<keyword evidence="14" id="KW-1185">Reference proteome</keyword>